<keyword evidence="2" id="KW-0472">Membrane</keyword>
<sequence length="173" mass="18363">MSDFPDHPAPGGTGADPFDPRDVAFRPVSDGLIRARLVVAGATLLLPLVAGVVLGVVVGGWTWLAPVAVAALAGWLVWLIPRQVRAMGYAEADDDLLIRTGILFRSLTVVPYGRMQFVDVKAGPLDRWCGVAEVQLHTASAHSDAKIEGLPPAEAARLRDRLTARGEARLAGL</sequence>
<dbReference type="Proteomes" id="UP000429644">
    <property type="component" value="Unassembled WGS sequence"/>
</dbReference>
<dbReference type="PANTHER" id="PTHR34473:SF3">
    <property type="entry name" value="TRANSMEMBRANE PROTEIN-RELATED"/>
    <property type="match status" value="1"/>
</dbReference>
<accession>A0A7J9V1B6</accession>
<gene>
    <name evidence="4" type="ORF">GB882_17195</name>
</gene>
<evidence type="ECO:0000256" key="2">
    <source>
        <dbReference type="SAM" id="Phobius"/>
    </source>
</evidence>
<evidence type="ECO:0000256" key="1">
    <source>
        <dbReference type="SAM" id="MobiDB-lite"/>
    </source>
</evidence>
<feature type="transmembrane region" description="Helical" evidence="2">
    <location>
        <begin position="63"/>
        <end position="80"/>
    </location>
</feature>
<evidence type="ECO:0000313" key="5">
    <source>
        <dbReference type="Proteomes" id="UP000429644"/>
    </source>
</evidence>
<keyword evidence="5" id="KW-1185">Reference proteome</keyword>
<comment type="caution">
    <text evidence="4">The sequence shown here is derived from an EMBL/GenBank/DDBJ whole genome shotgun (WGS) entry which is preliminary data.</text>
</comment>
<feature type="domain" description="YdbS-like PH" evidence="3">
    <location>
        <begin position="85"/>
        <end position="162"/>
    </location>
</feature>
<dbReference type="PANTHER" id="PTHR34473">
    <property type="entry name" value="UPF0699 TRANSMEMBRANE PROTEIN YDBS"/>
    <property type="match status" value="1"/>
</dbReference>
<evidence type="ECO:0000313" key="4">
    <source>
        <dbReference type="EMBL" id="MPV90413.1"/>
    </source>
</evidence>
<dbReference type="RefSeq" id="WP_152233210.1">
    <property type="nucleotide sequence ID" value="NZ_BAAAOT010000033.1"/>
</dbReference>
<reference evidence="4 5" key="1">
    <citation type="submission" date="2019-10" db="EMBL/GenBank/DDBJ databases">
        <title>Georgenia wutianyii sp. nov. and Georgenia yuyongxinii sp. nov. isolated from plateau pika (Ochotona curzoniae) in the Qinghai-Tibet plateau of China.</title>
        <authorList>
            <person name="Tian Z."/>
        </authorList>
    </citation>
    <scope>NUCLEOTIDE SEQUENCE [LARGE SCALE GENOMIC DNA]</scope>
    <source>
        <strain evidence="4 5">JCM 15130</strain>
    </source>
</reference>
<proteinExistence type="predicted"/>
<dbReference type="AlphaFoldDB" id="A0A7J9V1B6"/>
<organism evidence="4 5">
    <name type="scientific">Georgenia ruanii</name>
    <dbReference type="NCBI Taxonomy" id="348442"/>
    <lineage>
        <taxon>Bacteria</taxon>
        <taxon>Bacillati</taxon>
        <taxon>Actinomycetota</taxon>
        <taxon>Actinomycetes</taxon>
        <taxon>Micrococcales</taxon>
        <taxon>Bogoriellaceae</taxon>
        <taxon>Georgenia</taxon>
    </lineage>
</organism>
<protein>
    <submittedName>
        <fullName evidence="4">PH domain-containing protein</fullName>
    </submittedName>
</protein>
<feature type="region of interest" description="Disordered" evidence="1">
    <location>
        <begin position="1"/>
        <end position="21"/>
    </location>
</feature>
<name>A0A7J9V1B6_9MICO</name>
<keyword evidence="2" id="KW-1133">Transmembrane helix</keyword>
<dbReference type="Pfam" id="PF03703">
    <property type="entry name" value="bPH_2"/>
    <property type="match status" value="1"/>
</dbReference>
<keyword evidence="2" id="KW-0812">Transmembrane</keyword>
<evidence type="ECO:0000259" key="3">
    <source>
        <dbReference type="Pfam" id="PF03703"/>
    </source>
</evidence>
<dbReference type="InterPro" id="IPR005182">
    <property type="entry name" value="YdbS-like_PH"/>
</dbReference>
<dbReference type="EMBL" id="WHPD01003699">
    <property type="protein sequence ID" value="MPV90413.1"/>
    <property type="molecule type" value="Genomic_DNA"/>
</dbReference>
<dbReference type="OrthoDB" id="7364633at2"/>
<feature type="transmembrane region" description="Helical" evidence="2">
    <location>
        <begin position="37"/>
        <end position="57"/>
    </location>
</feature>